<dbReference type="InterPro" id="IPR007793">
    <property type="entry name" value="DivIVA_fam"/>
</dbReference>
<dbReference type="EMBL" id="SOCE01000003">
    <property type="protein sequence ID" value="TDU82563.1"/>
    <property type="molecule type" value="Genomic_DNA"/>
</dbReference>
<comment type="caution">
    <text evidence="10">The sequence shown here is derived from an EMBL/GenBank/DDBJ whole genome shotgun (WGS) entry which is preliminary data.</text>
</comment>
<keyword evidence="4" id="KW-0963">Cytoplasm</keyword>
<evidence type="ECO:0000313" key="11">
    <source>
        <dbReference type="Proteomes" id="UP000295151"/>
    </source>
</evidence>
<reference evidence="10 11" key="1">
    <citation type="submission" date="2019-03" db="EMBL/GenBank/DDBJ databases">
        <title>Genomic Encyclopedia of Type Strains, Phase III (KMG-III): the genomes of soil and plant-associated and newly described type strains.</title>
        <authorList>
            <person name="Whitman W."/>
        </authorList>
    </citation>
    <scope>NUCLEOTIDE SEQUENCE [LARGE SCALE GENOMIC DNA]</scope>
    <source>
        <strain evidence="10 11">VKM Ac-2575</strain>
    </source>
</reference>
<protein>
    <recommendedName>
        <fullName evidence="3">Cell wall synthesis protein Wag31</fullName>
    </recommendedName>
    <alternativeName>
        <fullName evidence="8">Antigen 84</fullName>
    </alternativeName>
</protein>
<dbReference type="RefSeq" id="WP_133985409.1">
    <property type="nucleotide sequence ID" value="NZ_SOCE01000003.1"/>
</dbReference>
<dbReference type="InterPro" id="IPR019933">
    <property type="entry name" value="DivIVA_domain"/>
</dbReference>
<keyword evidence="5" id="KW-0132">Cell division</keyword>
<feature type="region of interest" description="Disordered" evidence="9">
    <location>
        <begin position="74"/>
        <end position="94"/>
    </location>
</feature>
<keyword evidence="7" id="KW-0131">Cell cycle</keyword>
<dbReference type="AlphaFoldDB" id="A0A4V3FII5"/>
<dbReference type="OrthoDB" id="5198800at2"/>
<evidence type="ECO:0000256" key="5">
    <source>
        <dbReference type="ARBA" id="ARBA00022618"/>
    </source>
</evidence>
<proteinExistence type="inferred from homology"/>
<evidence type="ECO:0000256" key="6">
    <source>
        <dbReference type="ARBA" id="ARBA00023054"/>
    </source>
</evidence>
<comment type="similarity">
    <text evidence="2">Belongs to the DivIVA family.</text>
</comment>
<sequence length="166" mass="18863">MLRPEFTVRRIGERYDRAAVDALVERVLATANRTTKQSVTVAELRNAAFRTPLLGPGYSAEEVDDFLSDAEQWMPDRPVAGRPSTDQQRQPPLFTPVRLREGYNMEQVDDFVDRVMATVNGLPVERPVTPREIHKVKFTPVRLTEGYDVEEVDKFLDEAESWLSGG</sequence>
<evidence type="ECO:0000256" key="1">
    <source>
        <dbReference type="ARBA" id="ARBA00004496"/>
    </source>
</evidence>
<dbReference type="PANTHER" id="PTHR35794:SF2">
    <property type="entry name" value="CELL DIVISION PROTEIN DIVIVA"/>
    <property type="match status" value="1"/>
</dbReference>
<organism evidence="10 11">
    <name type="scientific">Kribbella voronezhensis</name>
    <dbReference type="NCBI Taxonomy" id="2512212"/>
    <lineage>
        <taxon>Bacteria</taxon>
        <taxon>Bacillati</taxon>
        <taxon>Actinomycetota</taxon>
        <taxon>Actinomycetes</taxon>
        <taxon>Propionibacteriales</taxon>
        <taxon>Kribbellaceae</taxon>
        <taxon>Kribbella</taxon>
    </lineage>
</organism>
<name>A0A4V3FII5_9ACTN</name>
<evidence type="ECO:0000256" key="7">
    <source>
        <dbReference type="ARBA" id="ARBA00023306"/>
    </source>
</evidence>
<accession>A0A4V3FII5</accession>
<dbReference type="NCBIfam" id="TIGR03544">
    <property type="entry name" value="DivI1A_domain"/>
    <property type="match status" value="3"/>
</dbReference>
<dbReference type="Gene3D" id="6.10.250.660">
    <property type="match status" value="1"/>
</dbReference>
<evidence type="ECO:0000256" key="4">
    <source>
        <dbReference type="ARBA" id="ARBA00022490"/>
    </source>
</evidence>
<comment type="subcellular location">
    <subcellularLocation>
        <location evidence="1">Cytoplasm</location>
    </subcellularLocation>
</comment>
<evidence type="ECO:0000256" key="3">
    <source>
        <dbReference type="ARBA" id="ARBA00018787"/>
    </source>
</evidence>
<evidence type="ECO:0000256" key="8">
    <source>
        <dbReference type="ARBA" id="ARBA00031737"/>
    </source>
</evidence>
<evidence type="ECO:0000313" key="10">
    <source>
        <dbReference type="EMBL" id="TDU82563.1"/>
    </source>
</evidence>
<dbReference type="GO" id="GO:0005737">
    <property type="term" value="C:cytoplasm"/>
    <property type="evidence" value="ECO:0007669"/>
    <property type="project" value="UniProtKB-SubCell"/>
</dbReference>
<dbReference type="Proteomes" id="UP000295151">
    <property type="component" value="Unassembled WGS sequence"/>
</dbReference>
<evidence type="ECO:0000256" key="9">
    <source>
        <dbReference type="SAM" id="MobiDB-lite"/>
    </source>
</evidence>
<gene>
    <name evidence="10" type="ORF">EV138_7458</name>
</gene>
<dbReference type="PANTHER" id="PTHR35794">
    <property type="entry name" value="CELL DIVISION PROTEIN DIVIVA"/>
    <property type="match status" value="1"/>
</dbReference>
<keyword evidence="11" id="KW-1185">Reference proteome</keyword>
<evidence type="ECO:0000256" key="2">
    <source>
        <dbReference type="ARBA" id="ARBA00009008"/>
    </source>
</evidence>
<dbReference type="GO" id="GO:0051301">
    <property type="term" value="P:cell division"/>
    <property type="evidence" value="ECO:0007669"/>
    <property type="project" value="UniProtKB-KW"/>
</dbReference>
<keyword evidence="6" id="KW-0175">Coiled coil</keyword>